<dbReference type="PANTHER" id="PTHR45982:SF1">
    <property type="entry name" value="REGULATOR OF CHROMOSOME CONDENSATION"/>
    <property type="match status" value="1"/>
</dbReference>
<organism evidence="1">
    <name type="scientific">Escherichia phage fEgEco12</name>
    <dbReference type="NCBI Taxonomy" id="3158837"/>
    <lineage>
        <taxon>Viruses</taxon>
        <taxon>Duplodnaviria</taxon>
        <taxon>Heunggongvirae</taxon>
        <taxon>Uroviricota</taxon>
        <taxon>Caudoviricetes</taxon>
    </lineage>
</organism>
<dbReference type="InterPro" id="IPR009091">
    <property type="entry name" value="RCC1/BLIP-II"/>
</dbReference>
<dbReference type="Gene3D" id="2.130.10.30">
    <property type="entry name" value="Regulator of chromosome condensation 1/beta-lactamase-inhibitor protein II"/>
    <property type="match status" value="1"/>
</dbReference>
<dbReference type="GO" id="GO:0005085">
    <property type="term" value="F:guanyl-nucleotide exchange factor activity"/>
    <property type="evidence" value="ECO:0007669"/>
    <property type="project" value="TreeGrafter"/>
</dbReference>
<evidence type="ECO:0000313" key="1">
    <source>
        <dbReference type="EMBL" id="XBS49674.1"/>
    </source>
</evidence>
<reference evidence="1" key="1">
    <citation type="submission" date="2024-05" db="EMBL/GenBank/DDBJ databases">
        <authorList>
            <person name="Badawy S."/>
            <person name="Skurnik M."/>
        </authorList>
    </citation>
    <scope>NUCLEOTIDE SEQUENCE</scope>
</reference>
<name>A0AAU7PIF3_9CAUD</name>
<dbReference type="InterPro" id="IPR051553">
    <property type="entry name" value="Ran_GTPase-activating"/>
</dbReference>
<protein>
    <submittedName>
        <fullName evidence="1">Chromosome condensation regulator</fullName>
    </submittedName>
</protein>
<dbReference type="PANTHER" id="PTHR45982">
    <property type="entry name" value="REGULATOR OF CHROMOSOME CONDENSATION"/>
    <property type="match status" value="1"/>
</dbReference>
<sequence length="393" mass="42436">MLPFVRMFDYGNVVEPPVGTRYTCSDYSATYSLIKDGVLYVSGMNNYYQLGNNTNVTRYNEWLKVPETDSVKFCSTGYSQTMYLTNNGRIMIAGEDPTSSATAVSVKVWTDITSRFSAVDTKKIVYISIERYGVMMIMEDGSVWACGVDNTGWSGQGSKTVGFFTFRQIYTGSAGSAVACTAGTGTSRILLVDGTILSSGTNTYHQCNASTDLAVLTYTESFPGVDPSLIYQVKMCNNNCIIFLSDKRYYGTGWGSFGALGDGDISGSNNKFYAGTLSVAPKNMRAYMSYLCSSAGDSSMYIGDDNFIYTCGYRGRNLINATTDIGTFTKCIQSAQGYKNGLIYSGNYCAVVFDPDLGSGMTYAVSSPKVNAPAPQASVPTLGMSSLQAIILP</sequence>
<dbReference type="SUPFAM" id="SSF50985">
    <property type="entry name" value="RCC1/BLIP-II"/>
    <property type="match status" value="1"/>
</dbReference>
<proteinExistence type="predicted"/>
<accession>A0AAU7PIF3</accession>
<dbReference type="EMBL" id="PP777464">
    <property type="protein sequence ID" value="XBS49674.1"/>
    <property type="molecule type" value="Genomic_DNA"/>
</dbReference>